<sequence length="271" mass="30540">MPTNIPHIKVLESPISAVNMTTACEHIFEALRNKRKGYICVTGVHGVNEAFDHADFLEVLGGAYLVTPDGMPMVWLGWLNGQKQMDRVYGPDLMLEVCRQSVEKGFTHFFYGGAPGVADLLKIKLTTLFPGLQVVGTYCPPYRALNAVELEDLQQQVTAVKPDMIWVGLGTPKQERFVASHLSLLDTTLLCGVGAAFDFHTNRVKQAPRWMQRSGLEWLYRTIQEPRRLFGRYFRGNSLFLWRLFLGLKPKHLSTSTSTTSPTPNPIHHEQ</sequence>
<dbReference type="EMBL" id="VAUV01000007">
    <property type="protein sequence ID" value="TLD70931.1"/>
    <property type="molecule type" value="Genomic_DNA"/>
</dbReference>
<dbReference type="GO" id="GO:0016758">
    <property type="term" value="F:hexosyltransferase activity"/>
    <property type="evidence" value="ECO:0007669"/>
    <property type="project" value="TreeGrafter"/>
</dbReference>
<reference evidence="3 4" key="1">
    <citation type="submission" date="2019-05" db="EMBL/GenBank/DDBJ databases">
        <title>Verrucobacter flavum gen. nov., sp. nov. a new member of the family Verrucomicrobiaceae.</title>
        <authorList>
            <person name="Szuroczki S."/>
            <person name="Abbaszade G."/>
            <person name="Szabo A."/>
            <person name="Felfoldi T."/>
            <person name="Schumann P."/>
            <person name="Boka K."/>
            <person name="Keki Z."/>
            <person name="Toumi M."/>
            <person name="Toth E."/>
        </authorList>
    </citation>
    <scope>NUCLEOTIDE SEQUENCE [LARGE SCALE GENOMIC DNA]</scope>
    <source>
        <strain evidence="3 4">MG-N-17</strain>
    </source>
</reference>
<comment type="caution">
    <text evidence="3">The sequence shown here is derived from an EMBL/GenBank/DDBJ whole genome shotgun (WGS) entry which is preliminary data.</text>
</comment>
<dbReference type="NCBIfam" id="TIGR00696">
    <property type="entry name" value="wecG_tagA_cpsF"/>
    <property type="match status" value="1"/>
</dbReference>
<dbReference type="AlphaFoldDB" id="A0A5R8KF97"/>
<evidence type="ECO:0000313" key="4">
    <source>
        <dbReference type="Proteomes" id="UP000306196"/>
    </source>
</evidence>
<dbReference type="OrthoDB" id="9771846at2"/>
<organism evidence="3 4">
    <name type="scientific">Phragmitibacter flavus</name>
    <dbReference type="NCBI Taxonomy" id="2576071"/>
    <lineage>
        <taxon>Bacteria</taxon>
        <taxon>Pseudomonadati</taxon>
        <taxon>Verrucomicrobiota</taxon>
        <taxon>Verrucomicrobiia</taxon>
        <taxon>Verrucomicrobiales</taxon>
        <taxon>Verrucomicrobiaceae</taxon>
        <taxon>Phragmitibacter</taxon>
    </lineage>
</organism>
<dbReference type="PANTHER" id="PTHR34136">
    <property type="match status" value="1"/>
</dbReference>
<evidence type="ECO:0000313" key="3">
    <source>
        <dbReference type="EMBL" id="TLD70931.1"/>
    </source>
</evidence>
<dbReference type="CDD" id="cd06533">
    <property type="entry name" value="Glyco_transf_WecG_TagA"/>
    <property type="match status" value="1"/>
</dbReference>
<protein>
    <submittedName>
        <fullName evidence="3">WecB/TagA/CpsF family glycosyltransferase</fullName>
    </submittedName>
</protein>
<keyword evidence="2 3" id="KW-0808">Transferase</keyword>
<dbReference type="Proteomes" id="UP000306196">
    <property type="component" value="Unassembled WGS sequence"/>
</dbReference>
<gene>
    <name evidence="3" type="ORF">FEM03_11320</name>
</gene>
<keyword evidence="1" id="KW-0328">Glycosyltransferase</keyword>
<proteinExistence type="predicted"/>
<keyword evidence="4" id="KW-1185">Reference proteome</keyword>
<dbReference type="InterPro" id="IPR004629">
    <property type="entry name" value="WecG_TagA_CpsF"/>
</dbReference>
<dbReference type="PANTHER" id="PTHR34136:SF1">
    <property type="entry name" value="UDP-N-ACETYL-D-MANNOSAMINURONIC ACID TRANSFERASE"/>
    <property type="match status" value="1"/>
</dbReference>
<evidence type="ECO:0000256" key="2">
    <source>
        <dbReference type="ARBA" id="ARBA00022679"/>
    </source>
</evidence>
<name>A0A5R8KF97_9BACT</name>
<evidence type="ECO:0000256" key="1">
    <source>
        <dbReference type="ARBA" id="ARBA00022676"/>
    </source>
</evidence>
<accession>A0A5R8KF97</accession>
<dbReference type="Pfam" id="PF03808">
    <property type="entry name" value="Glyco_tran_WecG"/>
    <property type="match status" value="1"/>
</dbReference>